<protein>
    <submittedName>
        <fullName evidence="2">Uncharacterized protein</fullName>
    </submittedName>
</protein>
<dbReference type="KEGG" id="scad:DN051_05735"/>
<evidence type="ECO:0000313" key="2">
    <source>
        <dbReference type="EMBL" id="AWW36197.1"/>
    </source>
</evidence>
<reference evidence="2 3" key="1">
    <citation type="journal article" date="2019" name="Int. J. Syst. Evol. Microbiol.">
        <title>Streptomyces cadmiisoli sp. nov., a novel actinomycete isolated from cadmium-contaminated soil.</title>
        <authorList>
            <person name="Li K."/>
            <person name="Tang X."/>
            <person name="Zhao J."/>
            <person name="Guo Y."/>
            <person name="Tang Y."/>
            <person name="Gao J."/>
        </authorList>
    </citation>
    <scope>NUCLEOTIDE SEQUENCE [LARGE SCALE GENOMIC DNA]</scope>
    <source>
        <strain evidence="2 3">ZFG47</strain>
    </source>
</reference>
<feature type="region of interest" description="Disordered" evidence="1">
    <location>
        <begin position="28"/>
        <end position="80"/>
    </location>
</feature>
<name>A0A2Z4ITW9_9ACTN</name>
<dbReference type="EMBL" id="CP030073">
    <property type="protein sequence ID" value="AWW36197.1"/>
    <property type="molecule type" value="Genomic_DNA"/>
</dbReference>
<evidence type="ECO:0000313" key="3">
    <source>
        <dbReference type="Proteomes" id="UP000249616"/>
    </source>
</evidence>
<gene>
    <name evidence="2" type="ORF">DN051_05735</name>
</gene>
<dbReference type="RefSeq" id="WP_053757030.1">
    <property type="nucleotide sequence ID" value="NZ_CBDRHE010000001.1"/>
</dbReference>
<accession>A0A2Z4ITW9</accession>
<dbReference type="Proteomes" id="UP000249616">
    <property type="component" value="Chromosome"/>
</dbReference>
<organism evidence="2 3">
    <name type="scientific">Streptomyces cadmiisoli</name>
    <dbReference type="NCBI Taxonomy" id="2184053"/>
    <lineage>
        <taxon>Bacteria</taxon>
        <taxon>Bacillati</taxon>
        <taxon>Actinomycetota</taxon>
        <taxon>Actinomycetes</taxon>
        <taxon>Kitasatosporales</taxon>
        <taxon>Streptomycetaceae</taxon>
        <taxon>Streptomyces</taxon>
        <taxon>Streptomyces aurantiacus group</taxon>
    </lineage>
</organism>
<dbReference type="Pfam" id="PF19949">
    <property type="entry name" value="DUF6411"/>
    <property type="match status" value="1"/>
</dbReference>
<dbReference type="InterPro" id="IPR045636">
    <property type="entry name" value="DUF6411"/>
</dbReference>
<dbReference type="GeneID" id="32595551"/>
<sequence>MVIAVVIGVCVLIAVLAFFVPRLSRRPQSGAQRTLGFGARAGSKAPGPVGRLLSRPFSSSSRAVGRSGAAGRRARGRLPF</sequence>
<evidence type="ECO:0000256" key="1">
    <source>
        <dbReference type="SAM" id="MobiDB-lite"/>
    </source>
</evidence>
<dbReference type="AlphaFoldDB" id="A0A2Z4ITW9"/>
<feature type="compositionally biased region" description="Low complexity" evidence="1">
    <location>
        <begin position="51"/>
        <end position="71"/>
    </location>
</feature>
<proteinExistence type="predicted"/>
<keyword evidence="3" id="KW-1185">Reference proteome</keyword>